<evidence type="ECO:0000313" key="2">
    <source>
        <dbReference type="Proteomes" id="UP000053660"/>
    </source>
</evidence>
<evidence type="ECO:0000313" key="1">
    <source>
        <dbReference type="EMBL" id="KHJ81689.1"/>
    </source>
</evidence>
<organism evidence="1 2">
    <name type="scientific">Oesophagostomum dentatum</name>
    <name type="common">Nodular worm</name>
    <dbReference type="NCBI Taxonomy" id="61180"/>
    <lineage>
        <taxon>Eukaryota</taxon>
        <taxon>Metazoa</taxon>
        <taxon>Ecdysozoa</taxon>
        <taxon>Nematoda</taxon>
        <taxon>Chromadorea</taxon>
        <taxon>Rhabditida</taxon>
        <taxon>Rhabditina</taxon>
        <taxon>Rhabditomorpha</taxon>
        <taxon>Strongyloidea</taxon>
        <taxon>Strongylidae</taxon>
        <taxon>Oesophagostomum</taxon>
    </lineage>
</organism>
<gene>
    <name evidence="1" type="ORF">OESDEN_18623</name>
</gene>
<proteinExistence type="predicted"/>
<reference evidence="1 2" key="1">
    <citation type="submission" date="2014-03" db="EMBL/GenBank/DDBJ databases">
        <title>Draft genome of the hookworm Oesophagostomum dentatum.</title>
        <authorList>
            <person name="Mitreva M."/>
        </authorList>
    </citation>
    <scope>NUCLEOTIDE SEQUENCE [LARGE SCALE GENOMIC DNA]</scope>
    <source>
        <strain evidence="1 2">OD-Hann</strain>
    </source>
</reference>
<keyword evidence="1" id="KW-0687">Ribonucleoprotein</keyword>
<accession>A0A0B1S9U7</accession>
<dbReference type="AlphaFoldDB" id="A0A0B1S9U7"/>
<name>A0A0B1S9U7_OESDE</name>
<sequence>MLRRPVALSVVEALYKSTMPKRKAKGEFFKPKKAKVEEESKGLEGSVEIESSKEMGIAKTKMNARGRFYRGTLPVFEVWPRSVKP</sequence>
<protein>
    <submittedName>
        <fullName evidence="1">50S ribosomal protein L9 domain protein</fullName>
    </submittedName>
</protein>
<dbReference type="Proteomes" id="UP000053660">
    <property type="component" value="Unassembled WGS sequence"/>
</dbReference>
<keyword evidence="2" id="KW-1185">Reference proteome</keyword>
<dbReference type="EMBL" id="KN586726">
    <property type="protein sequence ID" value="KHJ81689.1"/>
    <property type="molecule type" value="Genomic_DNA"/>
</dbReference>
<keyword evidence="1" id="KW-0689">Ribosomal protein</keyword>
<dbReference type="GO" id="GO:0005840">
    <property type="term" value="C:ribosome"/>
    <property type="evidence" value="ECO:0007669"/>
    <property type="project" value="UniProtKB-KW"/>
</dbReference>